<accession>A0A6L5R1C6</accession>
<dbReference type="Pfam" id="PF01593">
    <property type="entry name" value="Amino_oxidase"/>
    <property type="match status" value="1"/>
</dbReference>
<evidence type="ECO:0000313" key="2">
    <source>
        <dbReference type="EMBL" id="MRX43762.1"/>
    </source>
</evidence>
<sequence length="438" mass="45641">MDVSGSDETDVVVVGAGLAGLRCAARVAASGLGVAVLEAADEVGGRQRTDEVDGFRLDRGFQVLNPAYPAVRRWVDVDALDLRRFPVGVEVRRAAGADVAVLAHPLRHPAALPATLRSGLLAPRDLAALVRWLAPAMVRPRSVIAGPDGPLAEAWDRVGLRGPLRTEVLEPFLAGVLADDRGETSDTFARLLVRMFALGRPGLPAAGIGALPTQLATAARVAGAEVRTGTVVERIGRRGPAGRVHVDLADGSRVAASAVVVAVGPEAVASLVDVPAPQTRGLQTWWFAATEPPTASAMLAVDGRRGGPIVNAVVLSHTVPASAPSGMHLVAATNLLPRAARTDPAAAPAEADVRRHLGEIWATDASAWRLLRRDDLHDALPAQLPPLRTRRPARLGDGLYVAGDHRDTASIQGALVSGDRIGRAVVRDLLGPIGDTPS</sequence>
<dbReference type="Proteomes" id="UP000476511">
    <property type="component" value="Unassembled WGS sequence"/>
</dbReference>
<reference evidence="2 3" key="1">
    <citation type="submission" date="2019-11" db="EMBL/GenBank/DDBJ databases">
        <title>Agromyces kandeliae sp. nov., isolated from mangrove soil.</title>
        <authorList>
            <person name="Wang R."/>
        </authorList>
    </citation>
    <scope>NUCLEOTIDE SEQUENCE [LARGE SCALE GENOMIC DNA]</scope>
    <source>
        <strain evidence="2 3">Q22</strain>
    </source>
</reference>
<dbReference type="InterPro" id="IPR002937">
    <property type="entry name" value="Amino_oxidase"/>
</dbReference>
<keyword evidence="3" id="KW-1185">Reference proteome</keyword>
<organism evidence="2 3">
    <name type="scientific">Agromyces kandeliae</name>
    <dbReference type="NCBI Taxonomy" id="2666141"/>
    <lineage>
        <taxon>Bacteria</taxon>
        <taxon>Bacillati</taxon>
        <taxon>Actinomycetota</taxon>
        <taxon>Actinomycetes</taxon>
        <taxon>Micrococcales</taxon>
        <taxon>Microbacteriaceae</taxon>
        <taxon>Agromyces</taxon>
    </lineage>
</organism>
<protein>
    <submittedName>
        <fullName evidence="2">NAD(P)-binding protein</fullName>
    </submittedName>
</protein>
<gene>
    <name evidence="2" type="ORF">GJR97_08470</name>
</gene>
<feature type="domain" description="Amine oxidase" evidence="1">
    <location>
        <begin position="18"/>
        <end position="422"/>
    </location>
</feature>
<comment type="caution">
    <text evidence="2">The sequence shown here is derived from an EMBL/GenBank/DDBJ whole genome shotgun (WGS) entry which is preliminary data.</text>
</comment>
<dbReference type="InterPro" id="IPR036188">
    <property type="entry name" value="FAD/NAD-bd_sf"/>
</dbReference>
<dbReference type="Gene3D" id="3.30.9.10">
    <property type="entry name" value="D-Amino Acid Oxidase, subunit A, domain 2"/>
    <property type="match status" value="1"/>
</dbReference>
<proteinExistence type="predicted"/>
<evidence type="ECO:0000313" key="3">
    <source>
        <dbReference type="Proteomes" id="UP000476511"/>
    </source>
</evidence>
<evidence type="ECO:0000259" key="1">
    <source>
        <dbReference type="Pfam" id="PF01593"/>
    </source>
</evidence>
<dbReference type="SUPFAM" id="SSF51905">
    <property type="entry name" value="FAD/NAD(P)-binding domain"/>
    <property type="match status" value="1"/>
</dbReference>
<dbReference type="GO" id="GO:0016491">
    <property type="term" value="F:oxidoreductase activity"/>
    <property type="evidence" value="ECO:0007669"/>
    <property type="project" value="InterPro"/>
</dbReference>
<dbReference type="Gene3D" id="3.50.50.60">
    <property type="entry name" value="FAD/NAD(P)-binding domain"/>
    <property type="match status" value="2"/>
</dbReference>
<dbReference type="AlphaFoldDB" id="A0A6L5R1C6"/>
<dbReference type="PRINTS" id="PR00411">
    <property type="entry name" value="PNDRDTASEI"/>
</dbReference>
<name>A0A6L5R1C6_9MICO</name>
<dbReference type="EMBL" id="WKJD01000012">
    <property type="protein sequence ID" value="MRX43762.1"/>
    <property type="molecule type" value="Genomic_DNA"/>
</dbReference>
<dbReference type="PANTHER" id="PTHR42841">
    <property type="entry name" value="AMINE OXIDASE"/>
    <property type="match status" value="1"/>
</dbReference>